<feature type="region of interest" description="Disordered" evidence="1">
    <location>
        <begin position="1"/>
        <end position="200"/>
    </location>
</feature>
<feature type="region of interest" description="Disordered" evidence="1">
    <location>
        <begin position="496"/>
        <end position="540"/>
    </location>
</feature>
<dbReference type="EMBL" id="JACETU010000009">
    <property type="protein sequence ID" value="KAF7420860.1"/>
    <property type="molecule type" value="Genomic_DNA"/>
</dbReference>
<accession>A0A8H6ZLQ4</accession>
<proteinExistence type="predicted"/>
<feature type="compositionally biased region" description="Low complexity" evidence="1">
    <location>
        <begin position="21"/>
        <end position="30"/>
    </location>
</feature>
<keyword evidence="3" id="KW-1185">Reference proteome</keyword>
<dbReference type="RefSeq" id="XP_036626718.1">
    <property type="nucleotide sequence ID" value="XM_036780863.1"/>
</dbReference>
<organism evidence="2 3">
    <name type="scientific">Pleurotus ostreatus</name>
    <name type="common">Oyster mushroom</name>
    <name type="synonym">White-rot fungus</name>
    <dbReference type="NCBI Taxonomy" id="5322"/>
    <lineage>
        <taxon>Eukaryota</taxon>
        <taxon>Fungi</taxon>
        <taxon>Dikarya</taxon>
        <taxon>Basidiomycota</taxon>
        <taxon>Agaricomycotina</taxon>
        <taxon>Agaricomycetes</taxon>
        <taxon>Agaricomycetidae</taxon>
        <taxon>Agaricales</taxon>
        <taxon>Pleurotineae</taxon>
        <taxon>Pleurotaceae</taxon>
        <taxon>Pleurotus</taxon>
    </lineage>
</organism>
<reference evidence="2" key="1">
    <citation type="submission" date="2019-07" db="EMBL/GenBank/DDBJ databases">
        <authorList>
            <person name="Palmer J.M."/>
        </authorList>
    </citation>
    <scope>NUCLEOTIDE SEQUENCE</scope>
    <source>
        <strain evidence="2">PC9</strain>
    </source>
</reference>
<feature type="compositionally biased region" description="Polar residues" evidence="1">
    <location>
        <begin position="105"/>
        <end position="118"/>
    </location>
</feature>
<evidence type="ECO:0000313" key="2">
    <source>
        <dbReference type="EMBL" id="KAF7420860.1"/>
    </source>
</evidence>
<name>A0A8H6ZLQ4_PLEOS</name>
<evidence type="ECO:0000313" key="3">
    <source>
        <dbReference type="Proteomes" id="UP000623687"/>
    </source>
</evidence>
<feature type="compositionally biased region" description="Polar residues" evidence="1">
    <location>
        <begin position="161"/>
        <end position="186"/>
    </location>
</feature>
<feature type="compositionally biased region" description="Basic and acidic residues" evidence="1">
    <location>
        <begin position="496"/>
        <end position="516"/>
    </location>
</feature>
<dbReference type="AlphaFoldDB" id="A0A8H6ZLQ4"/>
<comment type="caution">
    <text evidence="2">The sequence shown here is derived from an EMBL/GenBank/DDBJ whole genome shotgun (WGS) entry which is preliminary data.</text>
</comment>
<feature type="compositionally biased region" description="Polar residues" evidence="1">
    <location>
        <begin position="82"/>
        <end position="94"/>
    </location>
</feature>
<evidence type="ECO:0000256" key="1">
    <source>
        <dbReference type="SAM" id="MobiDB-lite"/>
    </source>
</evidence>
<dbReference type="OrthoDB" id="2755229at2759"/>
<feature type="compositionally biased region" description="Gly residues" evidence="1">
    <location>
        <begin position="517"/>
        <end position="527"/>
    </location>
</feature>
<dbReference type="Proteomes" id="UP000623687">
    <property type="component" value="Unassembled WGS sequence"/>
</dbReference>
<protein>
    <submittedName>
        <fullName evidence="2">Uncharacterized protein</fullName>
    </submittedName>
</protein>
<sequence>MRHKHARLPQVHDQAKEPTMARRATPPTTTGHERPPPPKKGGGEKNNYVNMRYLTTYKRTQANKPPKRNPHRPPTAAKNKAMSGQTNALDTATPPNALARMGASLTETSRPGTPTAEQTPKAAKRRRTAPADREEGELEDENRPPNDADMAGQEANPPPAQTNDAQTSPAQPTTAPANPHAQSSQRGPPPPEPTQSRIAYTRATYPRVVKSLDALLAEILETTADIIRAQPDKYLALLIYGGGNKIKEENPSLMADIQGFLQGLSIEGSERLRVVDPPKQDNEKKGEFAKPHILLLKNGSPKLRAYLTWYQTFAFQTEGRRIAFSALPFDANVRPWFIADITGQAVTDDPAAVHEGLLAITQSLSADTEFRNHVDACLAKVELPRSIDERVRGALSTFEIHSMRVTNKEKKEVIVWQLYANPIAGNGQEYKEWLTIITSRRYVIDEIDEIFMRTKTLKPYDSCAFCKSEIHPEVQCPFPLVADWKGPIPRDVRAERAKVKEEALARGGTRSRDNPRGGRGGNRGLRGGNPNTARAHPYQS</sequence>
<dbReference type="VEuPathDB" id="FungiDB:PC9H_011378"/>
<dbReference type="GeneID" id="59381196"/>
<gene>
    <name evidence="2" type="ORF">PC9H_011378</name>
</gene>